<protein>
    <submittedName>
        <fullName evidence="5">AraC-type DNA-binding protein</fullName>
    </submittedName>
</protein>
<dbReference type="SMART" id="SM00342">
    <property type="entry name" value="HTH_ARAC"/>
    <property type="match status" value="1"/>
</dbReference>
<keyword evidence="3" id="KW-0804">Transcription</keyword>
<evidence type="ECO:0000256" key="3">
    <source>
        <dbReference type="ARBA" id="ARBA00023163"/>
    </source>
</evidence>
<keyword evidence="6" id="KW-1185">Reference proteome</keyword>
<sequence>MIASQAVPFVGGELSVASEDIAEPTQWEIEREQHTLIVHLEGGMRRLETRIGRGEACRAPARIGEIWLIPAGAHYVGRAQGGSIAYAEYHINQAWLRSLTGHRPQMSSIRPLMKLRDPLLHGLTGRLIQLGNESDDLSGMLRESMAQVLGLHLLREYAEQAQPSASNGAKPTFSNGTKRRLEDYIVSHLDQRLSLDELATLVGMTSHHLIAAFRHTFGMTPLQYVISQRLHVACTLLESTRQDITSIALATGFSSHSHLTSAFKQRFGIAPRQFRRQAKGVDEA</sequence>
<dbReference type="InterPro" id="IPR009057">
    <property type="entry name" value="Homeodomain-like_sf"/>
</dbReference>
<dbReference type="PROSITE" id="PS01124">
    <property type="entry name" value="HTH_ARAC_FAMILY_2"/>
    <property type="match status" value="1"/>
</dbReference>
<evidence type="ECO:0000259" key="4">
    <source>
        <dbReference type="PROSITE" id="PS01124"/>
    </source>
</evidence>
<dbReference type="AlphaFoldDB" id="A0A286CZ05"/>
<dbReference type="GO" id="GO:0043565">
    <property type="term" value="F:sequence-specific DNA binding"/>
    <property type="evidence" value="ECO:0007669"/>
    <property type="project" value="InterPro"/>
</dbReference>
<dbReference type="InterPro" id="IPR018062">
    <property type="entry name" value="HTH_AraC-typ_CS"/>
</dbReference>
<evidence type="ECO:0000313" key="6">
    <source>
        <dbReference type="Proteomes" id="UP000219374"/>
    </source>
</evidence>
<evidence type="ECO:0000256" key="1">
    <source>
        <dbReference type="ARBA" id="ARBA00023015"/>
    </source>
</evidence>
<dbReference type="GO" id="GO:0003700">
    <property type="term" value="F:DNA-binding transcription factor activity"/>
    <property type="evidence" value="ECO:0007669"/>
    <property type="project" value="InterPro"/>
</dbReference>
<dbReference type="Proteomes" id="UP000219374">
    <property type="component" value="Unassembled WGS sequence"/>
</dbReference>
<keyword evidence="1" id="KW-0805">Transcription regulation</keyword>
<dbReference type="EMBL" id="OCND01000001">
    <property type="protein sequence ID" value="SOD51636.1"/>
    <property type="molecule type" value="Genomic_DNA"/>
</dbReference>
<dbReference type="PANTHER" id="PTHR46796">
    <property type="entry name" value="HTH-TYPE TRANSCRIPTIONAL ACTIVATOR RHAS-RELATED"/>
    <property type="match status" value="1"/>
</dbReference>
<dbReference type="Gene3D" id="1.10.10.60">
    <property type="entry name" value="Homeodomain-like"/>
    <property type="match status" value="2"/>
</dbReference>
<keyword evidence="2 5" id="KW-0238">DNA-binding</keyword>
<name>A0A286CZ05_9GAMM</name>
<reference evidence="5 6" key="1">
    <citation type="submission" date="2017-09" db="EMBL/GenBank/DDBJ databases">
        <authorList>
            <person name="Ehlers B."/>
            <person name="Leendertz F.H."/>
        </authorList>
    </citation>
    <scope>NUCLEOTIDE SEQUENCE [LARGE SCALE GENOMIC DNA]</scope>
    <source>
        <strain evidence="5 6">CGMCC 1.10978</strain>
    </source>
</reference>
<feature type="domain" description="HTH araC/xylS-type" evidence="4">
    <location>
        <begin position="179"/>
        <end position="277"/>
    </location>
</feature>
<accession>A0A286CZ05</accession>
<dbReference type="Pfam" id="PF12833">
    <property type="entry name" value="HTH_18"/>
    <property type="match status" value="1"/>
</dbReference>
<evidence type="ECO:0000313" key="5">
    <source>
        <dbReference type="EMBL" id="SOD51636.1"/>
    </source>
</evidence>
<dbReference type="PROSITE" id="PS00041">
    <property type="entry name" value="HTH_ARAC_FAMILY_1"/>
    <property type="match status" value="1"/>
</dbReference>
<dbReference type="SUPFAM" id="SSF46689">
    <property type="entry name" value="Homeodomain-like"/>
    <property type="match status" value="2"/>
</dbReference>
<gene>
    <name evidence="5" type="ORF">SAMN06296416_101762</name>
</gene>
<proteinExistence type="predicted"/>
<dbReference type="InterPro" id="IPR050204">
    <property type="entry name" value="AraC_XylS_family_regulators"/>
</dbReference>
<dbReference type="PANTHER" id="PTHR46796:SF6">
    <property type="entry name" value="ARAC SUBFAMILY"/>
    <property type="match status" value="1"/>
</dbReference>
<dbReference type="InterPro" id="IPR018060">
    <property type="entry name" value="HTH_AraC"/>
</dbReference>
<evidence type="ECO:0000256" key="2">
    <source>
        <dbReference type="ARBA" id="ARBA00023125"/>
    </source>
</evidence>
<organism evidence="5 6">
    <name type="scientific">Pseudoxanthomonas wuyuanensis</name>
    <dbReference type="NCBI Taxonomy" id="1073196"/>
    <lineage>
        <taxon>Bacteria</taxon>
        <taxon>Pseudomonadati</taxon>
        <taxon>Pseudomonadota</taxon>
        <taxon>Gammaproteobacteria</taxon>
        <taxon>Lysobacterales</taxon>
        <taxon>Lysobacteraceae</taxon>
        <taxon>Pseudoxanthomonas</taxon>
    </lineage>
</organism>